<reference evidence="7 8" key="1">
    <citation type="journal article" date="2013" name="Genome Announc.">
        <title>Draft Genome Sequence of Catellicoccus marimammalium, a Novel Species Commonly Found in Gull Feces.</title>
        <authorList>
            <person name="Weigand M.R."/>
            <person name="Ryu H."/>
            <person name="Bozcek L."/>
            <person name="Konstantinidis K.T."/>
            <person name="Santo Domingo J.W."/>
        </authorList>
    </citation>
    <scope>NUCLEOTIDE SEQUENCE [LARGE SCALE GENOMIC DNA]</scope>
    <source>
        <strain evidence="7 8">M35/04/3</strain>
    </source>
</reference>
<keyword evidence="3 6" id="KW-0540">Nuclease</keyword>
<dbReference type="eggNOG" id="COG1722">
    <property type="taxonomic scope" value="Bacteria"/>
</dbReference>
<dbReference type="GO" id="GO:0008855">
    <property type="term" value="F:exodeoxyribonuclease VII activity"/>
    <property type="evidence" value="ECO:0007669"/>
    <property type="project" value="UniProtKB-UniRule"/>
</dbReference>
<dbReference type="GO" id="GO:0006308">
    <property type="term" value="P:DNA catabolic process"/>
    <property type="evidence" value="ECO:0007669"/>
    <property type="project" value="UniProtKB-UniRule"/>
</dbReference>
<gene>
    <name evidence="6" type="primary">xseB</name>
    <name evidence="7" type="ORF">C683_0705</name>
</gene>
<evidence type="ECO:0000256" key="6">
    <source>
        <dbReference type="HAMAP-Rule" id="MF_00337"/>
    </source>
</evidence>
<name>K8Z8J8_9ENTE</name>
<dbReference type="AlphaFoldDB" id="K8Z8J8"/>
<comment type="subcellular location">
    <subcellularLocation>
        <location evidence="6">Cytoplasm</location>
    </subcellularLocation>
</comment>
<keyword evidence="8" id="KW-1185">Reference proteome</keyword>
<comment type="catalytic activity">
    <reaction evidence="6">
        <text>Exonucleolytic cleavage in either 5'- to 3'- or 3'- to 5'-direction to yield nucleoside 5'-phosphates.</text>
        <dbReference type="EC" id="3.1.11.6"/>
    </reaction>
</comment>
<evidence type="ECO:0000313" key="8">
    <source>
        <dbReference type="Proteomes" id="UP000016057"/>
    </source>
</evidence>
<keyword evidence="2 6" id="KW-0963">Cytoplasm</keyword>
<dbReference type="HAMAP" id="MF_00337">
    <property type="entry name" value="Exonuc_7_S"/>
    <property type="match status" value="1"/>
</dbReference>
<dbReference type="EMBL" id="AMYT01000017">
    <property type="protein sequence ID" value="EKU27374.1"/>
    <property type="molecule type" value="Genomic_DNA"/>
</dbReference>
<evidence type="ECO:0000256" key="4">
    <source>
        <dbReference type="ARBA" id="ARBA00022801"/>
    </source>
</evidence>
<comment type="similarity">
    <text evidence="1 6">Belongs to the XseB family.</text>
</comment>
<comment type="function">
    <text evidence="6">Bidirectionally degrades single-stranded DNA into large acid-insoluble oligonucleotides, which are then degraded further into small acid-soluble oligonucleotides.</text>
</comment>
<proteinExistence type="inferred from homology"/>
<dbReference type="GO" id="GO:0005829">
    <property type="term" value="C:cytosol"/>
    <property type="evidence" value="ECO:0007669"/>
    <property type="project" value="TreeGrafter"/>
</dbReference>
<sequence>MATESFEQAMQRLEQIVYQLEQGQLSLEESVHSFEEGMQLCKDCEAMLNQAKEAIVKVKQEDGKEVDFEEK</sequence>
<dbReference type="Proteomes" id="UP000016057">
    <property type="component" value="Unassembled WGS sequence"/>
</dbReference>
<dbReference type="InterPro" id="IPR037004">
    <property type="entry name" value="Exonuc_VII_ssu_sf"/>
</dbReference>
<organism evidence="7 8">
    <name type="scientific">Catellicoccus marimammalium M35/04/3</name>
    <dbReference type="NCBI Taxonomy" id="1234409"/>
    <lineage>
        <taxon>Bacteria</taxon>
        <taxon>Bacillati</taxon>
        <taxon>Bacillota</taxon>
        <taxon>Bacilli</taxon>
        <taxon>Lactobacillales</taxon>
        <taxon>Enterococcaceae</taxon>
        <taxon>Catellicoccus</taxon>
    </lineage>
</organism>
<comment type="caution">
    <text evidence="7">The sequence shown here is derived from an EMBL/GenBank/DDBJ whole genome shotgun (WGS) entry which is preliminary data.</text>
</comment>
<dbReference type="EC" id="3.1.11.6" evidence="6"/>
<evidence type="ECO:0000256" key="1">
    <source>
        <dbReference type="ARBA" id="ARBA00009998"/>
    </source>
</evidence>
<dbReference type="InterPro" id="IPR003761">
    <property type="entry name" value="Exonuc_VII_S"/>
</dbReference>
<evidence type="ECO:0000256" key="2">
    <source>
        <dbReference type="ARBA" id="ARBA00022490"/>
    </source>
</evidence>
<dbReference type="NCBIfam" id="TIGR01280">
    <property type="entry name" value="xseB"/>
    <property type="match status" value="1"/>
</dbReference>
<dbReference type="OrthoDB" id="9798666at2"/>
<keyword evidence="5 6" id="KW-0269">Exonuclease</keyword>
<dbReference type="Pfam" id="PF02609">
    <property type="entry name" value="Exonuc_VII_S"/>
    <property type="match status" value="1"/>
</dbReference>
<evidence type="ECO:0000256" key="5">
    <source>
        <dbReference type="ARBA" id="ARBA00022839"/>
    </source>
</evidence>
<dbReference type="PIRSF" id="PIRSF006488">
    <property type="entry name" value="Exonuc_VII_S"/>
    <property type="match status" value="1"/>
</dbReference>
<dbReference type="Gene3D" id="1.10.287.1040">
    <property type="entry name" value="Exonuclease VII, small subunit"/>
    <property type="match status" value="1"/>
</dbReference>
<protein>
    <recommendedName>
        <fullName evidence="6">Exodeoxyribonuclease 7 small subunit</fullName>
        <ecNumber evidence="6">3.1.11.6</ecNumber>
    </recommendedName>
    <alternativeName>
        <fullName evidence="6">Exodeoxyribonuclease VII small subunit</fullName>
        <shortName evidence="6">Exonuclease VII small subunit</shortName>
    </alternativeName>
</protein>
<dbReference type="PANTHER" id="PTHR34137:SF1">
    <property type="entry name" value="EXODEOXYRIBONUCLEASE 7 SMALL SUBUNIT"/>
    <property type="match status" value="1"/>
</dbReference>
<evidence type="ECO:0000313" key="7">
    <source>
        <dbReference type="EMBL" id="EKU27374.1"/>
    </source>
</evidence>
<dbReference type="STRING" id="1234409.C683_0705"/>
<dbReference type="NCBIfam" id="NF002140">
    <property type="entry name" value="PRK00977.1-4"/>
    <property type="match status" value="1"/>
</dbReference>
<keyword evidence="4 6" id="KW-0378">Hydrolase</keyword>
<dbReference type="RefSeq" id="WP_009490078.1">
    <property type="nucleotide sequence ID" value="NZ_AMYT01000017.1"/>
</dbReference>
<comment type="subunit">
    <text evidence="6">Heterooligomer composed of large and small subunits.</text>
</comment>
<evidence type="ECO:0000256" key="3">
    <source>
        <dbReference type="ARBA" id="ARBA00022722"/>
    </source>
</evidence>
<dbReference type="SUPFAM" id="SSF116842">
    <property type="entry name" value="XseB-like"/>
    <property type="match status" value="1"/>
</dbReference>
<accession>K8Z8J8</accession>
<dbReference type="PANTHER" id="PTHR34137">
    <property type="entry name" value="EXODEOXYRIBONUCLEASE 7 SMALL SUBUNIT"/>
    <property type="match status" value="1"/>
</dbReference>
<dbReference type="GO" id="GO:0009318">
    <property type="term" value="C:exodeoxyribonuclease VII complex"/>
    <property type="evidence" value="ECO:0007669"/>
    <property type="project" value="UniProtKB-UniRule"/>
</dbReference>